<dbReference type="AlphaFoldDB" id="A0A9W6TFK0"/>
<organism evidence="1 2">
    <name type="scientific">Phytophthora lilii</name>
    <dbReference type="NCBI Taxonomy" id="2077276"/>
    <lineage>
        <taxon>Eukaryota</taxon>
        <taxon>Sar</taxon>
        <taxon>Stramenopiles</taxon>
        <taxon>Oomycota</taxon>
        <taxon>Peronosporomycetes</taxon>
        <taxon>Peronosporales</taxon>
        <taxon>Peronosporaceae</taxon>
        <taxon>Phytophthora</taxon>
    </lineage>
</organism>
<dbReference type="Proteomes" id="UP001165083">
    <property type="component" value="Unassembled WGS sequence"/>
</dbReference>
<protein>
    <submittedName>
        <fullName evidence="1">Unnamed protein product</fullName>
    </submittedName>
</protein>
<sequence>MFAGAWDAASAVQVVEGDRNHRNKVKTAIMAAAVRLWTLKTCEAELEPESELGFTPSPEELDTCEEVSGLAVALYRSAEELSSVLDSLAEDSGDEESSLELVEASNDKLMEASIEDSEEEKDALPELGRERSALELELADEEMNSALPAEPEELRLALADVSTGKLLDESPAEMEPALDADESRAVALLIAMVERMKSWMVFMACGGFEDESSRSVSVCWHKQLWRHGGSCSFG</sequence>
<reference evidence="1" key="1">
    <citation type="submission" date="2023-04" db="EMBL/GenBank/DDBJ databases">
        <title>Phytophthora lilii NBRC 32176.</title>
        <authorList>
            <person name="Ichikawa N."/>
            <person name="Sato H."/>
            <person name="Tonouchi N."/>
        </authorList>
    </citation>
    <scope>NUCLEOTIDE SEQUENCE</scope>
    <source>
        <strain evidence="1">NBRC 32176</strain>
    </source>
</reference>
<evidence type="ECO:0000313" key="2">
    <source>
        <dbReference type="Proteomes" id="UP001165083"/>
    </source>
</evidence>
<gene>
    <name evidence="1" type="ORF">Plil01_000153000</name>
</gene>
<name>A0A9W6TFK0_9STRA</name>
<dbReference type="EMBL" id="BSXW01000053">
    <property type="protein sequence ID" value="GMF10756.1"/>
    <property type="molecule type" value="Genomic_DNA"/>
</dbReference>
<accession>A0A9W6TFK0</accession>
<comment type="caution">
    <text evidence="1">The sequence shown here is derived from an EMBL/GenBank/DDBJ whole genome shotgun (WGS) entry which is preliminary data.</text>
</comment>
<proteinExistence type="predicted"/>
<evidence type="ECO:0000313" key="1">
    <source>
        <dbReference type="EMBL" id="GMF10756.1"/>
    </source>
</evidence>
<keyword evidence="2" id="KW-1185">Reference proteome</keyword>